<dbReference type="PANTHER" id="PTHR13817">
    <property type="entry name" value="TITIN"/>
    <property type="match status" value="1"/>
</dbReference>
<dbReference type="Proteomes" id="UP001176961">
    <property type="component" value="Unassembled WGS sequence"/>
</dbReference>
<keyword evidence="2" id="KW-1015">Disulfide bond</keyword>
<dbReference type="EMBL" id="CATQJL010000326">
    <property type="protein sequence ID" value="CAJ0609778.1"/>
    <property type="molecule type" value="Genomic_DNA"/>
</dbReference>
<evidence type="ECO:0000256" key="2">
    <source>
        <dbReference type="ARBA" id="ARBA00023157"/>
    </source>
</evidence>
<dbReference type="Gene3D" id="2.60.40.10">
    <property type="entry name" value="Immunoglobulins"/>
    <property type="match status" value="2"/>
</dbReference>
<evidence type="ECO:0000313" key="5">
    <source>
        <dbReference type="Proteomes" id="UP001176961"/>
    </source>
</evidence>
<keyword evidence="5" id="KW-1185">Reference proteome</keyword>
<sequence>MGGSNKGSNVTKFFAEQLNFFEDYLQDYWNYQNPNFILPKKSNQGMPPPAIYGEPKIRSTENGSVFLEVVVTGADPAKTKWMLGGKELEQNECYIFSHSDEGGNRKKLTCEIKDFDKPLAGEYKAVFYSADGENSATFNVTAGNAPDFHDKPHIVQRDNGNVIVIKVRAKSHLEMKAEWFKDDKPVKFSDRIKSVVKKDDKDKEGYQFLLEIYGPQKEDEAKYKCVVKNAEGQNQQSLNLVFD</sequence>
<evidence type="ECO:0000256" key="1">
    <source>
        <dbReference type="ARBA" id="ARBA00022737"/>
    </source>
</evidence>
<dbReference type="GO" id="GO:0031430">
    <property type="term" value="C:M band"/>
    <property type="evidence" value="ECO:0007669"/>
    <property type="project" value="TreeGrafter"/>
</dbReference>
<name>A0AA36HFQ9_CYLNA</name>
<keyword evidence="1" id="KW-0677">Repeat</keyword>
<comment type="caution">
    <text evidence="4">The sequence shown here is derived from an EMBL/GenBank/DDBJ whole genome shotgun (WGS) entry which is preliminary data.</text>
</comment>
<dbReference type="InterPro" id="IPR050964">
    <property type="entry name" value="Striated_Muscle_Regulatory"/>
</dbReference>
<evidence type="ECO:0000259" key="3">
    <source>
        <dbReference type="PROSITE" id="PS50835"/>
    </source>
</evidence>
<dbReference type="InterPro" id="IPR007110">
    <property type="entry name" value="Ig-like_dom"/>
</dbReference>
<dbReference type="AlphaFoldDB" id="A0AA36HFQ9"/>
<dbReference type="InterPro" id="IPR036179">
    <property type="entry name" value="Ig-like_dom_sf"/>
</dbReference>
<dbReference type="SUPFAM" id="SSF48726">
    <property type="entry name" value="Immunoglobulin"/>
    <property type="match status" value="2"/>
</dbReference>
<dbReference type="PROSITE" id="PS50835">
    <property type="entry name" value="IG_LIKE"/>
    <property type="match status" value="1"/>
</dbReference>
<dbReference type="InterPro" id="IPR013098">
    <property type="entry name" value="Ig_I-set"/>
</dbReference>
<dbReference type="CDD" id="cd00096">
    <property type="entry name" value="Ig"/>
    <property type="match status" value="1"/>
</dbReference>
<dbReference type="GO" id="GO:0045214">
    <property type="term" value="P:sarcomere organization"/>
    <property type="evidence" value="ECO:0007669"/>
    <property type="project" value="TreeGrafter"/>
</dbReference>
<dbReference type="Pfam" id="PF07679">
    <property type="entry name" value="I-set"/>
    <property type="match status" value="1"/>
</dbReference>
<evidence type="ECO:0000313" key="4">
    <source>
        <dbReference type="EMBL" id="CAJ0609778.1"/>
    </source>
</evidence>
<reference evidence="4" key="1">
    <citation type="submission" date="2023-07" db="EMBL/GenBank/DDBJ databases">
        <authorList>
            <consortium name="CYATHOMIX"/>
        </authorList>
    </citation>
    <scope>NUCLEOTIDE SEQUENCE</scope>
    <source>
        <strain evidence="4">N/A</strain>
    </source>
</reference>
<accession>A0AA36HFQ9</accession>
<feature type="domain" description="Ig-like" evidence="3">
    <location>
        <begin position="146"/>
        <end position="241"/>
    </location>
</feature>
<protein>
    <recommendedName>
        <fullName evidence="3">Ig-like domain-containing protein</fullName>
    </recommendedName>
</protein>
<dbReference type="InterPro" id="IPR013783">
    <property type="entry name" value="Ig-like_fold"/>
</dbReference>
<gene>
    <name evidence="4" type="ORF">CYNAS_LOCUS21761</name>
</gene>
<dbReference type="PANTHER" id="PTHR13817:SF177">
    <property type="entry name" value="IG-LIKE AND FIBRONECTIN TYPE-III DOMAIN-CONTAINING PROTEIN 1-RELATED"/>
    <property type="match status" value="1"/>
</dbReference>
<organism evidence="4 5">
    <name type="scientific">Cylicocyclus nassatus</name>
    <name type="common">Nematode worm</name>
    <dbReference type="NCBI Taxonomy" id="53992"/>
    <lineage>
        <taxon>Eukaryota</taxon>
        <taxon>Metazoa</taxon>
        <taxon>Ecdysozoa</taxon>
        <taxon>Nematoda</taxon>
        <taxon>Chromadorea</taxon>
        <taxon>Rhabditida</taxon>
        <taxon>Rhabditina</taxon>
        <taxon>Rhabditomorpha</taxon>
        <taxon>Strongyloidea</taxon>
        <taxon>Strongylidae</taxon>
        <taxon>Cylicocyclus</taxon>
    </lineage>
</organism>
<proteinExistence type="predicted"/>